<organism evidence="3 4">
    <name type="scientific">Nocardia arthritidis</name>
    <dbReference type="NCBI Taxonomy" id="228602"/>
    <lineage>
        <taxon>Bacteria</taxon>
        <taxon>Bacillati</taxon>
        <taxon>Actinomycetota</taxon>
        <taxon>Actinomycetes</taxon>
        <taxon>Mycobacteriales</taxon>
        <taxon>Nocardiaceae</taxon>
        <taxon>Nocardia</taxon>
    </lineage>
</organism>
<dbReference type="KEGG" id="nah:F5544_05625"/>
<dbReference type="Pfam" id="PF21043">
    <property type="entry name" value="Rv3651-like_C"/>
    <property type="match status" value="1"/>
</dbReference>
<dbReference type="EMBL" id="CP046172">
    <property type="protein sequence ID" value="QIS09037.1"/>
    <property type="molecule type" value="Genomic_DNA"/>
</dbReference>
<accession>A0A6G9Y7G9</accession>
<name>A0A6G9Y7G9_9NOCA</name>
<dbReference type="InterPro" id="IPR048578">
    <property type="entry name" value="Rv3651-like_C"/>
</dbReference>
<evidence type="ECO:0000259" key="2">
    <source>
        <dbReference type="Pfam" id="PF21043"/>
    </source>
</evidence>
<evidence type="ECO:0000259" key="1">
    <source>
        <dbReference type="Pfam" id="PF18007"/>
    </source>
</evidence>
<dbReference type="RefSeq" id="WP_167472199.1">
    <property type="nucleotide sequence ID" value="NZ_CP046172.1"/>
</dbReference>
<evidence type="ECO:0000313" key="3">
    <source>
        <dbReference type="EMBL" id="QIS09037.1"/>
    </source>
</evidence>
<sequence>MLTGSWLLIETLGRAGTWSMIAAGTAPRAWKSIQRAVPSRLQPVIGAVYGSGAPIDQQLPQSRHAWSGRRLLAVPVLGRDTRVHAVKLWVGDGEPPAQVGAAPFTIDARTRRVDTLPAGLGPHFATEPISWLGAQSYETIERFDGALEFTATLARSSPDSRWLGVATVRSLAGPRSILLAARNGGTDATRTQWFGVAADVTESVAPQSKSFEAGTLDMLRERQPNLYLAIVDTAQVRLIRWVSEPVPGLRWSGADERTIPHPADRARILAAREEIRSGAQLATLTDIRLAAENGSWITADLEITPLPGGTPDAEVPEFALVQMEIRSSSPPATRIR</sequence>
<evidence type="ECO:0000313" key="4">
    <source>
        <dbReference type="Proteomes" id="UP000503540"/>
    </source>
</evidence>
<dbReference type="Proteomes" id="UP000503540">
    <property type="component" value="Chromosome"/>
</dbReference>
<dbReference type="AlphaFoldDB" id="A0A6G9Y7G9"/>
<feature type="domain" description="Rv3651-like N-terminal" evidence="1">
    <location>
        <begin position="6"/>
        <end position="95"/>
    </location>
</feature>
<keyword evidence="4" id="KW-1185">Reference proteome</keyword>
<feature type="domain" description="Rv3651-like C-terminal" evidence="2">
    <location>
        <begin position="222"/>
        <end position="300"/>
    </location>
</feature>
<reference evidence="3 4" key="1">
    <citation type="journal article" date="2019" name="ACS Chem. Biol.">
        <title>Identification and Mobilization of a Cryptic Antibiotic Biosynthesis Gene Locus from a Human-Pathogenic Nocardia Isolate.</title>
        <authorList>
            <person name="Herisse M."/>
            <person name="Ishida K."/>
            <person name="Porter J.L."/>
            <person name="Howden B."/>
            <person name="Hertweck C."/>
            <person name="Stinear T.P."/>
            <person name="Pidot S.J."/>
        </authorList>
    </citation>
    <scope>NUCLEOTIDE SEQUENCE [LARGE SCALE GENOMIC DNA]</scope>
    <source>
        <strain evidence="3 4">AUSMDU00012717</strain>
    </source>
</reference>
<proteinExistence type="predicted"/>
<dbReference type="Pfam" id="PF18007">
    <property type="entry name" value="Rv3651-like_N"/>
    <property type="match status" value="1"/>
</dbReference>
<dbReference type="InterPro" id="IPR041458">
    <property type="entry name" value="Rv3651-like_N"/>
</dbReference>
<protein>
    <submittedName>
        <fullName evidence="3">Uncharacterized protein</fullName>
    </submittedName>
</protein>
<gene>
    <name evidence="3" type="ORF">F5544_05625</name>
</gene>